<sequence length="227" mass="23222">MSNDPSAWNSGTGPNMPPPRPNPAQYGYPQAPAGSHPEQPWSPAPGFYPPPPGKRPPRKAWYMVGAVLLLLGLVGAAVAVAMIVDVIGKAPGDADTFSSGDAVVVQMDAGATRVVFVDSGGAGAHDVNCDVANRPGNSVRMERFDGSLTLNDWEAIFTVTAQDAGEYRITCTGLPSDSFGVGDDVGVGGFIGGVFGAIAGAGLCFVGVVVLVVTAVLRHRRAPAAGH</sequence>
<keyword evidence="2" id="KW-1133">Transmembrane helix</keyword>
<evidence type="ECO:0000313" key="3">
    <source>
        <dbReference type="EMBL" id="MCV7172421.1"/>
    </source>
</evidence>
<dbReference type="RefSeq" id="WP_264014598.1">
    <property type="nucleotide sequence ID" value="NZ_JACKSJ010000184.1"/>
</dbReference>
<evidence type="ECO:0008006" key="5">
    <source>
        <dbReference type="Google" id="ProtNLM"/>
    </source>
</evidence>
<feature type="region of interest" description="Disordered" evidence="1">
    <location>
        <begin position="1"/>
        <end position="52"/>
    </location>
</feature>
<keyword evidence="2" id="KW-0812">Transmembrane</keyword>
<proteinExistence type="predicted"/>
<dbReference type="Proteomes" id="UP001140293">
    <property type="component" value="Unassembled WGS sequence"/>
</dbReference>
<keyword evidence="2" id="KW-0472">Membrane</keyword>
<dbReference type="AlphaFoldDB" id="A0A9X2YS59"/>
<dbReference type="EMBL" id="JACKSJ010000184">
    <property type="protein sequence ID" value="MCV7172421.1"/>
    <property type="molecule type" value="Genomic_DNA"/>
</dbReference>
<evidence type="ECO:0000256" key="1">
    <source>
        <dbReference type="SAM" id="MobiDB-lite"/>
    </source>
</evidence>
<organism evidence="3 4">
    <name type="scientific">[Mycobacterium] manitobense</name>
    <dbReference type="NCBI Taxonomy" id="190147"/>
    <lineage>
        <taxon>Bacteria</taxon>
        <taxon>Bacillati</taxon>
        <taxon>Actinomycetota</taxon>
        <taxon>Actinomycetes</taxon>
        <taxon>Mycobacteriales</taxon>
        <taxon>Mycobacteriaceae</taxon>
        <taxon>Mycolicibacterium</taxon>
    </lineage>
</organism>
<gene>
    <name evidence="3" type="ORF">H7I41_21120</name>
</gene>
<reference evidence="3" key="1">
    <citation type="submission" date="2020-07" db="EMBL/GenBank/DDBJ databases">
        <authorList>
            <person name="Pettersson B.M.F."/>
            <person name="Behra P.R.K."/>
            <person name="Ramesh M."/>
            <person name="Das S."/>
            <person name="Dasgupta S."/>
            <person name="Kirsebom L.A."/>
        </authorList>
    </citation>
    <scope>NUCLEOTIDE SEQUENCE</scope>
    <source>
        <strain evidence="3">DSM 44615</strain>
    </source>
</reference>
<feature type="transmembrane region" description="Helical" evidence="2">
    <location>
        <begin position="190"/>
        <end position="217"/>
    </location>
</feature>
<protein>
    <recommendedName>
        <fullName evidence="5">Serine/arginine repetitive matrix protein 2</fullName>
    </recommendedName>
</protein>
<comment type="caution">
    <text evidence="3">The sequence shown here is derived from an EMBL/GenBank/DDBJ whole genome shotgun (WGS) entry which is preliminary data.</text>
</comment>
<feature type="compositionally biased region" description="Pro residues" evidence="1">
    <location>
        <begin position="40"/>
        <end position="52"/>
    </location>
</feature>
<feature type="compositionally biased region" description="Polar residues" evidence="1">
    <location>
        <begin position="1"/>
        <end position="13"/>
    </location>
</feature>
<feature type="transmembrane region" description="Helical" evidence="2">
    <location>
        <begin position="60"/>
        <end position="84"/>
    </location>
</feature>
<keyword evidence="4" id="KW-1185">Reference proteome</keyword>
<evidence type="ECO:0000256" key="2">
    <source>
        <dbReference type="SAM" id="Phobius"/>
    </source>
</evidence>
<evidence type="ECO:0000313" key="4">
    <source>
        <dbReference type="Proteomes" id="UP001140293"/>
    </source>
</evidence>
<reference evidence="3" key="2">
    <citation type="journal article" date="2022" name="BMC Genomics">
        <title>Comparative genome analysis of mycobacteria focusing on tRNA and non-coding RNA.</title>
        <authorList>
            <person name="Behra P.R.K."/>
            <person name="Pettersson B.M.F."/>
            <person name="Ramesh M."/>
            <person name="Das S."/>
            <person name="Dasgupta S."/>
            <person name="Kirsebom L.A."/>
        </authorList>
    </citation>
    <scope>NUCLEOTIDE SEQUENCE</scope>
    <source>
        <strain evidence="3">DSM 44615</strain>
    </source>
</reference>
<name>A0A9X2YS59_9MYCO</name>
<accession>A0A9X2YS59</accession>